<organism evidence="1 2">
    <name type="scientific">Pseudoalteromonas rubra</name>
    <dbReference type="NCBI Taxonomy" id="43658"/>
    <lineage>
        <taxon>Bacteria</taxon>
        <taxon>Pseudomonadati</taxon>
        <taxon>Pseudomonadota</taxon>
        <taxon>Gammaproteobacteria</taxon>
        <taxon>Alteromonadales</taxon>
        <taxon>Pseudoalteromonadaceae</taxon>
        <taxon>Pseudoalteromonas</taxon>
    </lineage>
</organism>
<accession>A0A8T0CF88</accession>
<proteinExistence type="predicted"/>
<comment type="caution">
    <text evidence="1">The sequence shown here is derived from an EMBL/GenBank/DDBJ whole genome shotgun (WGS) entry which is preliminary data.</text>
</comment>
<name>A0A8T0CF88_9GAMM</name>
<sequence>MAVMGYSVNKLAVWQGSAKDVSRALALISH</sequence>
<gene>
    <name evidence="1" type="ORF">PRUB_a6000</name>
</gene>
<reference evidence="1 2" key="1">
    <citation type="journal article" date="2012" name="J. Bacteriol.">
        <title>Genome sequence of the cycloprodigiosin-producing bacterial strain Pseudoalteromonas rubra ATCC 29570(T).</title>
        <authorList>
            <person name="Xie B.B."/>
            <person name="Shu Y.L."/>
            <person name="Qin Q.L."/>
            <person name="Rong J.C."/>
            <person name="Zhang X.Y."/>
            <person name="Chen X.L."/>
            <person name="Zhou B.C."/>
            <person name="Zhang Y.Z."/>
        </authorList>
    </citation>
    <scope>NUCLEOTIDE SEQUENCE [LARGE SCALE GENOMIC DNA]</scope>
    <source>
        <strain evidence="1 2">DSM 6842</strain>
    </source>
</reference>
<evidence type="ECO:0000313" key="2">
    <source>
        <dbReference type="Proteomes" id="UP000016480"/>
    </source>
</evidence>
<dbReference type="Proteomes" id="UP000016480">
    <property type="component" value="Unassembled WGS sequence"/>
</dbReference>
<dbReference type="EMBL" id="AHCD03000026">
    <property type="protein sequence ID" value="KAF7788511.1"/>
    <property type="molecule type" value="Genomic_DNA"/>
</dbReference>
<protein>
    <submittedName>
        <fullName evidence="1">Uncharacterized protein</fullName>
    </submittedName>
</protein>
<evidence type="ECO:0000313" key="1">
    <source>
        <dbReference type="EMBL" id="KAF7788511.1"/>
    </source>
</evidence>
<dbReference type="AlphaFoldDB" id="A0A8T0CF88"/>